<feature type="transmembrane region" description="Helical" evidence="1">
    <location>
        <begin position="229"/>
        <end position="252"/>
    </location>
</feature>
<keyword evidence="1" id="KW-1133">Transmembrane helix</keyword>
<dbReference type="Proteomes" id="UP001214638">
    <property type="component" value="Unassembled WGS sequence"/>
</dbReference>
<accession>A0AAD9UMK0</accession>
<keyword evidence="1" id="KW-0472">Membrane</keyword>
<name>A0AAD9UMK0_9APIC</name>
<dbReference type="GeneID" id="94337695"/>
<organism evidence="2 3">
    <name type="scientific">Babesia duncani</name>
    <dbReference type="NCBI Taxonomy" id="323732"/>
    <lineage>
        <taxon>Eukaryota</taxon>
        <taxon>Sar</taxon>
        <taxon>Alveolata</taxon>
        <taxon>Apicomplexa</taxon>
        <taxon>Aconoidasida</taxon>
        <taxon>Piroplasmida</taxon>
        <taxon>Babesiidae</taxon>
        <taxon>Babesia</taxon>
    </lineage>
</organism>
<gene>
    <name evidence="2" type="ORF">BdWA1_003398</name>
</gene>
<keyword evidence="3" id="KW-1185">Reference proteome</keyword>
<sequence length="283" mass="32602">MNSGYPIRGVAKPPTFTIPSISYSKEIRFSPADCIKYLVVLISDLHHPLHFDFKGKDSVSILPVNLESHPEMKQLSLNKLGTARPMFSLFLRKIFIPEYVKHNEEAWYGAWTNVELLGSRYVVESEAFNRNTWSSFEIWGSETANLICSSLLDEKTDIGKDKSGRYIVYNDNLAARLAYIMRVQIMLAGVRVAIVLNYVLSHREIGYDENTGLLIDIDPASLWTWEDYLLFPAALLLFGFFYGMIYIVYRVLKEAFQEYKTKKDDVSVTTTHNRNEYEAFSEM</sequence>
<dbReference type="SUPFAM" id="SSF48537">
    <property type="entry name" value="Phospholipase C/P1 nuclease"/>
    <property type="match status" value="1"/>
</dbReference>
<comment type="caution">
    <text evidence="2">The sequence shown here is derived from an EMBL/GenBank/DDBJ whole genome shotgun (WGS) entry which is preliminary data.</text>
</comment>
<dbReference type="GO" id="GO:0016788">
    <property type="term" value="F:hydrolase activity, acting on ester bonds"/>
    <property type="evidence" value="ECO:0007669"/>
    <property type="project" value="InterPro"/>
</dbReference>
<dbReference type="AlphaFoldDB" id="A0AAD9UMK0"/>
<dbReference type="KEGG" id="bdw:94337695"/>
<evidence type="ECO:0000313" key="3">
    <source>
        <dbReference type="Proteomes" id="UP001214638"/>
    </source>
</evidence>
<proteinExistence type="predicted"/>
<protein>
    <submittedName>
        <fullName evidence="2">Phospholipase C-P1 nuclease domain superfamily</fullName>
    </submittedName>
</protein>
<reference evidence="2" key="1">
    <citation type="journal article" date="2023" name="Nat. Microbiol.">
        <title>Babesia duncani multi-omics identifies virulence factors and drug targets.</title>
        <authorList>
            <person name="Singh P."/>
            <person name="Lonardi S."/>
            <person name="Liang Q."/>
            <person name="Vydyam P."/>
            <person name="Khabirova E."/>
            <person name="Fang T."/>
            <person name="Gihaz S."/>
            <person name="Thekkiniath J."/>
            <person name="Munshi M."/>
            <person name="Abel S."/>
            <person name="Ciampossin L."/>
            <person name="Batugedara G."/>
            <person name="Gupta M."/>
            <person name="Lu X.M."/>
            <person name="Lenz T."/>
            <person name="Chakravarty S."/>
            <person name="Cornillot E."/>
            <person name="Hu Y."/>
            <person name="Ma W."/>
            <person name="Gonzalez L.M."/>
            <person name="Sanchez S."/>
            <person name="Estrada K."/>
            <person name="Sanchez-Flores A."/>
            <person name="Montero E."/>
            <person name="Harb O.S."/>
            <person name="Le Roch K.G."/>
            <person name="Mamoun C.B."/>
        </authorList>
    </citation>
    <scope>NUCLEOTIDE SEQUENCE</scope>
    <source>
        <strain evidence="2">WA1</strain>
    </source>
</reference>
<dbReference type="RefSeq" id="XP_067801941.1">
    <property type="nucleotide sequence ID" value="XM_067948410.1"/>
</dbReference>
<evidence type="ECO:0000256" key="1">
    <source>
        <dbReference type="SAM" id="Phobius"/>
    </source>
</evidence>
<feature type="transmembrane region" description="Helical" evidence="1">
    <location>
        <begin position="179"/>
        <end position="200"/>
    </location>
</feature>
<dbReference type="EMBL" id="JALLKP010000005">
    <property type="protein sequence ID" value="KAK2195098.1"/>
    <property type="molecule type" value="Genomic_DNA"/>
</dbReference>
<evidence type="ECO:0000313" key="2">
    <source>
        <dbReference type="EMBL" id="KAK2195098.1"/>
    </source>
</evidence>
<dbReference type="Gene3D" id="1.10.575.10">
    <property type="entry name" value="P1 Nuclease"/>
    <property type="match status" value="1"/>
</dbReference>
<dbReference type="InterPro" id="IPR008947">
    <property type="entry name" value="PLipase_C/P1_nuclease_dom_sf"/>
</dbReference>
<keyword evidence="1" id="KW-0812">Transmembrane</keyword>